<dbReference type="InterPro" id="IPR012902">
    <property type="entry name" value="N_methyl_site"/>
</dbReference>
<organism evidence="3">
    <name type="scientific">marine metagenome</name>
    <dbReference type="NCBI Taxonomy" id="408172"/>
    <lineage>
        <taxon>unclassified sequences</taxon>
        <taxon>metagenomes</taxon>
        <taxon>ecological metagenomes</taxon>
    </lineage>
</organism>
<keyword evidence="2" id="KW-1133">Transmembrane helix</keyword>
<accession>A0A382FWE3</accession>
<dbReference type="GO" id="GO:0044096">
    <property type="term" value="C:type IV pilus"/>
    <property type="evidence" value="ECO:0007669"/>
    <property type="project" value="TreeGrafter"/>
</dbReference>
<keyword evidence="2" id="KW-0472">Membrane</keyword>
<dbReference type="SUPFAM" id="SSF54523">
    <property type="entry name" value="Pili subunits"/>
    <property type="match status" value="1"/>
</dbReference>
<dbReference type="InterPro" id="IPR001082">
    <property type="entry name" value="Pilin"/>
</dbReference>
<protein>
    <submittedName>
        <fullName evidence="3">Uncharacterized protein</fullName>
    </submittedName>
</protein>
<sequence>MKRIHSGFTLIELMIVVAIIGILAAVAIPQYQNYVARTQVAEGLSLVTVVKTAVAEYVSIHGDLPPKPIILSDGNLCTSVAQTHAQLGLPAEIKGDYVEKIEIDCRSKGTAEMWFLDSDAVHSGLRGNRIYLIPEMEGDSLIWTCWCRHRTSFTTCDGVNIVDEKYLPSSCKL</sequence>
<dbReference type="GO" id="GO:0007155">
    <property type="term" value="P:cell adhesion"/>
    <property type="evidence" value="ECO:0007669"/>
    <property type="project" value="InterPro"/>
</dbReference>
<reference evidence="3" key="1">
    <citation type="submission" date="2018-05" db="EMBL/GenBank/DDBJ databases">
        <authorList>
            <person name="Lanie J.A."/>
            <person name="Ng W.-L."/>
            <person name="Kazmierczak K.M."/>
            <person name="Andrzejewski T.M."/>
            <person name="Davidsen T.M."/>
            <person name="Wayne K.J."/>
            <person name="Tettelin H."/>
            <person name="Glass J.I."/>
            <person name="Rusch D."/>
            <person name="Podicherti R."/>
            <person name="Tsui H.-C.T."/>
            <person name="Winkler M.E."/>
        </authorList>
    </citation>
    <scope>NUCLEOTIDE SEQUENCE</scope>
</reference>
<gene>
    <name evidence="3" type="ORF">METZ01_LOCUS219115</name>
</gene>
<dbReference type="NCBIfam" id="TIGR02532">
    <property type="entry name" value="IV_pilin_GFxxxE"/>
    <property type="match status" value="1"/>
</dbReference>
<keyword evidence="1" id="KW-0488">Methylation</keyword>
<dbReference type="InterPro" id="IPR045584">
    <property type="entry name" value="Pilin-like"/>
</dbReference>
<evidence type="ECO:0000313" key="3">
    <source>
        <dbReference type="EMBL" id="SVB66261.1"/>
    </source>
</evidence>
<dbReference type="GO" id="GO:0043107">
    <property type="term" value="P:type IV pilus-dependent motility"/>
    <property type="evidence" value="ECO:0007669"/>
    <property type="project" value="TreeGrafter"/>
</dbReference>
<feature type="transmembrane region" description="Helical" evidence="2">
    <location>
        <begin position="7"/>
        <end position="28"/>
    </location>
</feature>
<evidence type="ECO:0000256" key="1">
    <source>
        <dbReference type="ARBA" id="ARBA00022481"/>
    </source>
</evidence>
<dbReference type="EMBL" id="UINC01051744">
    <property type="protein sequence ID" value="SVB66261.1"/>
    <property type="molecule type" value="Genomic_DNA"/>
</dbReference>
<dbReference type="Pfam" id="PF07963">
    <property type="entry name" value="N_methyl"/>
    <property type="match status" value="1"/>
</dbReference>
<dbReference type="Pfam" id="PF00114">
    <property type="entry name" value="Pilin"/>
    <property type="match status" value="1"/>
</dbReference>
<dbReference type="PROSITE" id="PS00409">
    <property type="entry name" value="PROKAR_NTER_METHYL"/>
    <property type="match status" value="1"/>
</dbReference>
<dbReference type="Gene3D" id="3.30.700.10">
    <property type="entry name" value="Glycoprotein, Type 4 Pilin"/>
    <property type="match status" value="1"/>
</dbReference>
<dbReference type="AlphaFoldDB" id="A0A382FWE3"/>
<evidence type="ECO:0000256" key="2">
    <source>
        <dbReference type="SAM" id="Phobius"/>
    </source>
</evidence>
<name>A0A382FWE3_9ZZZZ</name>
<keyword evidence="2" id="KW-0812">Transmembrane</keyword>
<dbReference type="PANTHER" id="PTHR30093:SF34">
    <property type="entry name" value="PREPILIN PEPTIDASE-DEPENDENT PROTEIN D"/>
    <property type="match status" value="1"/>
</dbReference>
<dbReference type="PANTHER" id="PTHR30093">
    <property type="entry name" value="GENERAL SECRETION PATHWAY PROTEIN G"/>
    <property type="match status" value="1"/>
</dbReference>
<proteinExistence type="predicted"/>